<gene>
    <name evidence="2" type="ORF">ACFS1K_09135</name>
</gene>
<accession>A0ABW5VHJ5</accession>
<sequence length="96" mass="11175">MEENLKVDKDYKEAFNLGYELAKDLNLKSPMFKNIELGNSRMHTMQTGMAEYNREITQENVKDKTLGEQRNEFINKEMNSRKSKGKDKGAGFDYSI</sequence>
<evidence type="ECO:0000256" key="1">
    <source>
        <dbReference type="SAM" id="MobiDB-lite"/>
    </source>
</evidence>
<protein>
    <submittedName>
        <fullName evidence="2">Uncharacterized protein</fullName>
    </submittedName>
</protein>
<proteinExistence type="predicted"/>
<dbReference type="Proteomes" id="UP001597532">
    <property type="component" value="Unassembled WGS sequence"/>
</dbReference>
<evidence type="ECO:0000313" key="2">
    <source>
        <dbReference type="EMBL" id="MFD2789925.1"/>
    </source>
</evidence>
<feature type="compositionally biased region" description="Basic and acidic residues" evidence="1">
    <location>
        <begin position="77"/>
        <end position="90"/>
    </location>
</feature>
<reference evidence="3" key="1">
    <citation type="journal article" date="2019" name="Int. J. Syst. Evol. Microbiol.">
        <title>The Global Catalogue of Microorganisms (GCM) 10K type strain sequencing project: providing services to taxonomists for standard genome sequencing and annotation.</title>
        <authorList>
            <consortium name="The Broad Institute Genomics Platform"/>
            <consortium name="The Broad Institute Genome Sequencing Center for Infectious Disease"/>
            <person name="Wu L."/>
            <person name="Ma J."/>
        </authorList>
    </citation>
    <scope>NUCLEOTIDE SEQUENCE [LARGE SCALE GENOMIC DNA]</scope>
    <source>
        <strain evidence="3">KCTC 52924</strain>
    </source>
</reference>
<organism evidence="2 3">
    <name type="scientific">Arenibacter antarcticus</name>
    <dbReference type="NCBI Taxonomy" id="2040469"/>
    <lineage>
        <taxon>Bacteria</taxon>
        <taxon>Pseudomonadati</taxon>
        <taxon>Bacteroidota</taxon>
        <taxon>Flavobacteriia</taxon>
        <taxon>Flavobacteriales</taxon>
        <taxon>Flavobacteriaceae</taxon>
        <taxon>Arenibacter</taxon>
    </lineage>
</organism>
<evidence type="ECO:0000313" key="3">
    <source>
        <dbReference type="Proteomes" id="UP001597532"/>
    </source>
</evidence>
<comment type="caution">
    <text evidence="2">The sequence shown here is derived from an EMBL/GenBank/DDBJ whole genome shotgun (WGS) entry which is preliminary data.</text>
</comment>
<keyword evidence="3" id="KW-1185">Reference proteome</keyword>
<name>A0ABW5VHJ5_9FLAO</name>
<dbReference type="EMBL" id="JBHUOK010000030">
    <property type="protein sequence ID" value="MFD2789925.1"/>
    <property type="molecule type" value="Genomic_DNA"/>
</dbReference>
<dbReference type="RefSeq" id="WP_251809402.1">
    <property type="nucleotide sequence ID" value="NZ_CP166679.1"/>
</dbReference>
<feature type="region of interest" description="Disordered" evidence="1">
    <location>
        <begin position="77"/>
        <end position="96"/>
    </location>
</feature>